<dbReference type="OrthoDB" id="10067394at2759"/>
<evidence type="ECO:0000259" key="4">
    <source>
        <dbReference type="PROSITE" id="PS50048"/>
    </source>
</evidence>
<dbReference type="EMBL" id="KI963988">
    <property type="protein sequence ID" value="EUC45246.1"/>
    <property type="molecule type" value="Genomic_DNA"/>
</dbReference>
<keyword evidence="6" id="KW-1185">Reference proteome</keyword>
<evidence type="ECO:0000256" key="3">
    <source>
        <dbReference type="SAM" id="MobiDB-lite"/>
    </source>
</evidence>
<proteinExistence type="predicted"/>
<dbReference type="InterPro" id="IPR007219">
    <property type="entry name" value="XnlR_reg_dom"/>
</dbReference>
<dbReference type="Gene3D" id="4.10.240.10">
    <property type="entry name" value="Zn(2)-C6 fungal-type DNA-binding domain"/>
    <property type="match status" value="1"/>
</dbReference>
<evidence type="ECO:0000313" key="5">
    <source>
        <dbReference type="EMBL" id="EUC45246.1"/>
    </source>
</evidence>
<dbReference type="PANTHER" id="PTHR47431">
    <property type="entry name" value="ZN(II)2CYS6 TRANSCRIPTION FACTOR (EUROFUNG)-RELATED"/>
    <property type="match status" value="1"/>
</dbReference>
<dbReference type="AlphaFoldDB" id="W6ZNU7"/>
<evidence type="ECO:0000313" key="6">
    <source>
        <dbReference type="Proteomes" id="UP000054032"/>
    </source>
</evidence>
<evidence type="ECO:0000256" key="2">
    <source>
        <dbReference type="ARBA" id="ARBA00023242"/>
    </source>
</evidence>
<dbReference type="GeneID" id="19123167"/>
<dbReference type="CDD" id="cd00067">
    <property type="entry name" value="GAL4"/>
    <property type="match status" value="1"/>
</dbReference>
<dbReference type="Pfam" id="PF00172">
    <property type="entry name" value="Zn_clus"/>
    <property type="match status" value="1"/>
</dbReference>
<dbReference type="KEGG" id="bor:COCMIDRAFT_37024"/>
<accession>W6ZNU7</accession>
<protein>
    <recommendedName>
        <fullName evidence="4">Zn(2)-C6 fungal-type domain-containing protein</fullName>
    </recommendedName>
</protein>
<dbReference type="eggNOG" id="ENOG502RF8N">
    <property type="taxonomic scope" value="Eukaryota"/>
</dbReference>
<sequence>MPSPAPIPHVRPAPLACLECRRSHLKCDGGRPACERCQTRNYACTYKRSGRGRRRGVTRLTPPADEQQPVVAEQPPYSSSSTTPHLFLTANAPTLNEAPSRSQRPSLGTGSPLDPLLLQSGPPLAWSDDEHLVDLYYLNFHAAHPVLLPRHLYWEQAYPQYLKAVVHYIGSCFSSSAPRTELRQRATQELGHVCQPTPELVQAKLLYSVALFAQNAAEEGQSLLDSAIQNALTLGLHTRDFAAMYAAGSTILEESMRRTWYELYVVDGCVAALQRRSTFEANMANADVLLPCENFIYEGGMCFVPPTLAEFHNNVFAEEEKVFSSFCYRIEATRLLGRVLTIAGTHGVHRDLVQAVDNSLAAFIHHLPRTKSENQIANTFGELDELMFQAHTIIQWGTILLHYPRGDLVTPNSLTQNVPGADCTKLLCPCNRQHVHSVKAVEASRAISMLAALQAPAHKHSPLFVYPLALATVVQLSISAVHARTVGNCIEQHSDRVKLLLGVCKTLGRHWPVADSVMCTLKKVASAVFQAPCHMPSIPSHHGHSPENIVTSLASMPVERSQFDDIDLHNLYDLMGIDNCSVNT</sequence>
<dbReference type="HOGENOM" id="CLU_015502_2_0_1"/>
<evidence type="ECO:0000256" key="1">
    <source>
        <dbReference type="ARBA" id="ARBA00022723"/>
    </source>
</evidence>
<dbReference type="Proteomes" id="UP000054032">
    <property type="component" value="Unassembled WGS sequence"/>
</dbReference>
<feature type="compositionally biased region" description="Polar residues" evidence="3">
    <location>
        <begin position="91"/>
        <end position="109"/>
    </location>
</feature>
<organism evidence="5 6">
    <name type="scientific">Bipolaris oryzae ATCC 44560</name>
    <dbReference type="NCBI Taxonomy" id="930090"/>
    <lineage>
        <taxon>Eukaryota</taxon>
        <taxon>Fungi</taxon>
        <taxon>Dikarya</taxon>
        <taxon>Ascomycota</taxon>
        <taxon>Pezizomycotina</taxon>
        <taxon>Dothideomycetes</taxon>
        <taxon>Pleosporomycetidae</taxon>
        <taxon>Pleosporales</taxon>
        <taxon>Pleosporineae</taxon>
        <taxon>Pleosporaceae</taxon>
        <taxon>Bipolaris</taxon>
    </lineage>
</organism>
<dbReference type="Pfam" id="PF04082">
    <property type="entry name" value="Fungal_trans"/>
    <property type="match status" value="1"/>
</dbReference>
<dbReference type="CDD" id="cd12148">
    <property type="entry name" value="fungal_TF_MHR"/>
    <property type="match status" value="1"/>
</dbReference>
<keyword evidence="1" id="KW-0479">Metal-binding</keyword>
<dbReference type="InterPro" id="IPR036864">
    <property type="entry name" value="Zn2-C6_fun-type_DNA-bd_sf"/>
</dbReference>
<feature type="region of interest" description="Disordered" evidence="3">
    <location>
        <begin position="52"/>
        <end position="114"/>
    </location>
</feature>
<dbReference type="GO" id="GO:0008270">
    <property type="term" value="F:zinc ion binding"/>
    <property type="evidence" value="ECO:0007669"/>
    <property type="project" value="InterPro"/>
</dbReference>
<name>W6ZNU7_COCMI</name>
<dbReference type="RefSeq" id="XP_007688241.1">
    <property type="nucleotide sequence ID" value="XM_007690051.1"/>
</dbReference>
<dbReference type="GO" id="GO:0006351">
    <property type="term" value="P:DNA-templated transcription"/>
    <property type="evidence" value="ECO:0007669"/>
    <property type="project" value="InterPro"/>
</dbReference>
<reference evidence="5 6" key="1">
    <citation type="journal article" date="2013" name="PLoS Genet.">
        <title>Comparative genome structure, secondary metabolite, and effector coding capacity across Cochliobolus pathogens.</title>
        <authorList>
            <person name="Condon B.J."/>
            <person name="Leng Y."/>
            <person name="Wu D."/>
            <person name="Bushley K.E."/>
            <person name="Ohm R.A."/>
            <person name="Otillar R."/>
            <person name="Martin J."/>
            <person name="Schackwitz W."/>
            <person name="Grimwood J."/>
            <person name="MohdZainudin N."/>
            <person name="Xue C."/>
            <person name="Wang R."/>
            <person name="Manning V.A."/>
            <person name="Dhillon B."/>
            <person name="Tu Z.J."/>
            <person name="Steffenson B.J."/>
            <person name="Salamov A."/>
            <person name="Sun H."/>
            <person name="Lowry S."/>
            <person name="LaButti K."/>
            <person name="Han J."/>
            <person name="Copeland A."/>
            <person name="Lindquist E."/>
            <person name="Barry K."/>
            <person name="Schmutz J."/>
            <person name="Baker S.E."/>
            <person name="Ciuffetti L.M."/>
            <person name="Grigoriev I.V."/>
            <person name="Zhong S."/>
            <person name="Turgeon B.G."/>
        </authorList>
    </citation>
    <scope>NUCLEOTIDE SEQUENCE [LARGE SCALE GENOMIC DNA]</scope>
    <source>
        <strain evidence="5 6">ATCC 44560</strain>
    </source>
</reference>
<dbReference type="InterPro" id="IPR001138">
    <property type="entry name" value="Zn2Cys6_DnaBD"/>
</dbReference>
<dbReference type="PROSITE" id="PS50048">
    <property type="entry name" value="ZN2_CY6_FUNGAL_2"/>
    <property type="match status" value="1"/>
</dbReference>
<gene>
    <name evidence="5" type="ORF">COCMIDRAFT_37024</name>
</gene>
<dbReference type="PANTHER" id="PTHR47431:SF2">
    <property type="entry name" value="ZN(II)2CYS6 TRANSCRIPTION FACTOR (EUROFUNG)"/>
    <property type="match status" value="1"/>
</dbReference>
<dbReference type="GO" id="GO:0003677">
    <property type="term" value="F:DNA binding"/>
    <property type="evidence" value="ECO:0007669"/>
    <property type="project" value="InterPro"/>
</dbReference>
<feature type="domain" description="Zn(2)-C6 fungal-type" evidence="4">
    <location>
        <begin position="16"/>
        <end position="46"/>
    </location>
</feature>
<dbReference type="GO" id="GO:0000981">
    <property type="term" value="F:DNA-binding transcription factor activity, RNA polymerase II-specific"/>
    <property type="evidence" value="ECO:0007669"/>
    <property type="project" value="InterPro"/>
</dbReference>
<dbReference type="PROSITE" id="PS00463">
    <property type="entry name" value="ZN2_CY6_FUNGAL_1"/>
    <property type="match status" value="1"/>
</dbReference>
<dbReference type="SMART" id="SM00066">
    <property type="entry name" value="GAL4"/>
    <property type="match status" value="1"/>
</dbReference>
<dbReference type="SUPFAM" id="SSF57701">
    <property type="entry name" value="Zn2/Cys6 DNA-binding domain"/>
    <property type="match status" value="1"/>
</dbReference>
<keyword evidence="2" id="KW-0539">Nucleus</keyword>